<evidence type="ECO:0000256" key="4">
    <source>
        <dbReference type="ARBA" id="ARBA00022490"/>
    </source>
</evidence>
<organism evidence="6">
    <name type="scientific">marine metagenome</name>
    <dbReference type="NCBI Taxonomy" id="408172"/>
    <lineage>
        <taxon>unclassified sequences</taxon>
        <taxon>metagenomes</taxon>
        <taxon>ecological metagenomes</taxon>
    </lineage>
</organism>
<proteinExistence type="inferred from homology"/>
<accession>A0A383A242</accession>
<dbReference type="InterPro" id="IPR003783">
    <property type="entry name" value="Regulatory_RecX"/>
</dbReference>
<feature type="non-terminal residue" evidence="6">
    <location>
        <position position="1"/>
    </location>
</feature>
<dbReference type="InterPro" id="IPR053924">
    <property type="entry name" value="RecX_HTH_2nd"/>
</dbReference>
<feature type="domain" description="RecX second three-helical" evidence="5">
    <location>
        <begin position="27"/>
        <end position="67"/>
    </location>
</feature>
<sequence length="125" mass="14755">HKLSHRVSSLELLEIEIEKLIQEGLLDNRRFAEQYVHSRENRGLGPIRIEKELRERGVERTIIEELLSEKNWIELAKKALLKKTRKSLPREKEQILKLKKFLNYRGFSYIDIEGAFKLVDGSSNL</sequence>
<dbReference type="PANTHER" id="PTHR33602">
    <property type="entry name" value="REGULATORY PROTEIN RECX FAMILY PROTEIN"/>
    <property type="match status" value="1"/>
</dbReference>
<dbReference type="PANTHER" id="PTHR33602:SF1">
    <property type="entry name" value="REGULATORY PROTEIN RECX FAMILY PROTEIN"/>
    <property type="match status" value="1"/>
</dbReference>
<evidence type="ECO:0000256" key="3">
    <source>
        <dbReference type="ARBA" id="ARBA00018111"/>
    </source>
</evidence>
<dbReference type="GO" id="GO:0005737">
    <property type="term" value="C:cytoplasm"/>
    <property type="evidence" value="ECO:0007669"/>
    <property type="project" value="UniProtKB-SubCell"/>
</dbReference>
<evidence type="ECO:0000256" key="2">
    <source>
        <dbReference type="ARBA" id="ARBA00009695"/>
    </source>
</evidence>
<dbReference type="Pfam" id="PF02631">
    <property type="entry name" value="RecX_HTH2"/>
    <property type="match status" value="1"/>
</dbReference>
<evidence type="ECO:0000259" key="5">
    <source>
        <dbReference type="Pfam" id="PF02631"/>
    </source>
</evidence>
<comment type="subcellular location">
    <subcellularLocation>
        <location evidence="1">Cytoplasm</location>
    </subcellularLocation>
</comment>
<comment type="similarity">
    <text evidence="2">Belongs to the RecX family.</text>
</comment>
<evidence type="ECO:0000313" key="6">
    <source>
        <dbReference type="EMBL" id="SVE01018.1"/>
    </source>
</evidence>
<reference evidence="6" key="1">
    <citation type="submission" date="2018-05" db="EMBL/GenBank/DDBJ databases">
        <authorList>
            <person name="Lanie J.A."/>
            <person name="Ng W.-L."/>
            <person name="Kazmierczak K.M."/>
            <person name="Andrzejewski T.M."/>
            <person name="Davidsen T.M."/>
            <person name="Wayne K.J."/>
            <person name="Tettelin H."/>
            <person name="Glass J.I."/>
            <person name="Rusch D."/>
            <person name="Podicherti R."/>
            <person name="Tsui H.-C.T."/>
            <person name="Winkler M.E."/>
        </authorList>
    </citation>
    <scope>NUCLEOTIDE SEQUENCE</scope>
</reference>
<evidence type="ECO:0000256" key="1">
    <source>
        <dbReference type="ARBA" id="ARBA00004496"/>
    </source>
</evidence>
<dbReference type="InterPro" id="IPR036388">
    <property type="entry name" value="WH-like_DNA-bd_sf"/>
</dbReference>
<dbReference type="AlphaFoldDB" id="A0A383A242"/>
<dbReference type="GO" id="GO:0006282">
    <property type="term" value="P:regulation of DNA repair"/>
    <property type="evidence" value="ECO:0007669"/>
    <property type="project" value="InterPro"/>
</dbReference>
<keyword evidence="4" id="KW-0963">Cytoplasm</keyword>
<protein>
    <recommendedName>
        <fullName evidence="3">Regulatory protein RecX</fullName>
    </recommendedName>
</protein>
<dbReference type="EMBL" id="UINC01188006">
    <property type="protein sequence ID" value="SVE01018.1"/>
    <property type="molecule type" value="Genomic_DNA"/>
</dbReference>
<gene>
    <name evidence="6" type="ORF">METZ01_LOCUS453872</name>
</gene>
<name>A0A383A242_9ZZZZ</name>
<dbReference type="Gene3D" id="1.10.10.10">
    <property type="entry name" value="Winged helix-like DNA-binding domain superfamily/Winged helix DNA-binding domain"/>
    <property type="match status" value="2"/>
</dbReference>